<evidence type="ECO:0000313" key="2">
    <source>
        <dbReference type="EMBL" id="VDM68901.1"/>
    </source>
</evidence>
<feature type="region of interest" description="Disordered" evidence="1">
    <location>
        <begin position="106"/>
        <end position="129"/>
    </location>
</feature>
<gene>
    <name evidence="2" type="ORF">SVUK_LOCUS3899</name>
</gene>
<sequence length="129" mass="13271">MMVSRPVAQLPGSQLSVAQLLPQSSSTSTTSSAPSTVTPVATSLLVATTSTQPQLSSPQQQGSPIQVATNSAFRPIVPHTLSPNDASAIGGDSFFLSAIHSFVLSSPSDDSASDSNHSSSDRGNYSFYV</sequence>
<name>A0A3P7I692_STRVU</name>
<dbReference type="EMBL" id="UYYB01010381">
    <property type="protein sequence ID" value="VDM68901.1"/>
    <property type="molecule type" value="Genomic_DNA"/>
</dbReference>
<feature type="compositionally biased region" description="Low complexity" evidence="1">
    <location>
        <begin position="106"/>
        <end position="118"/>
    </location>
</feature>
<dbReference type="OrthoDB" id="10614121at2759"/>
<keyword evidence="3" id="KW-1185">Reference proteome</keyword>
<reference evidence="2 3" key="1">
    <citation type="submission" date="2018-11" db="EMBL/GenBank/DDBJ databases">
        <authorList>
            <consortium name="Pathogen Informatics"/>
        </authorList>
    </citation>
    <scope>NUCLEOTIDE SEQUENCE [LARGE SCALE GENOMIC DNA]</scope>
</reference>
<organism evidence="2 3">
    <name type="scientific">Strongylus vulgaris</name>
    <name type="common">Blood worm</name>
    <dbReference type="NCBI Taxonomy" id="40348"/>
    <lineage>
        <taxon>Eukaryota</taxon>
        <taxon>Metazoa</taxon>
        <taxon>Ecdysozoa</taxon>
        <taxon>Nematoda</taxon>
        <taxon>Chromadorea</taxon>
        <taxon>Rhabditida</taxon>
        <taxon>Rhabditina</taxon>
        <taxon>Rhabditomorpha</taxon>
        <taxon>Strongyloidea</taxon>
        <taxon>Strongylidae</taxon>
        <taxon>Strongylus</taxon>
    </lineage>
</organism>
<evidence type="ECO:0000256" key="1">
    <source>
        <dbReference type="SAM" id="MobiDB-lite"/>
    </source>
</evidence>
<evidence type="ECO:0000313" key="3">
    <source>
        <dbReference type="Proteomes" id="UP000270094"/>
    </source>
</evidence>
<dbReference type="Proteomes" id="UP000270094">
    <property type="component" value="Unassembled WGS sequence"/>
</dbReference>
<proteinExistence type="predicted"/>
<accession>A0A3P7I692</accession>
<protein>
    <submittedName>
        <fullName evidence="2">Uncharacterized protein</fullName>
    </submittedName>
</protein>
<dbReference type="AlphaFoldDB" id="A0A3P7I692"/>